<evidence type="ECO:0000313" key="2">
    <source>
        <dbReference type="EMBL" id="ATY59720.1"/>
    </source>
</evidence>
<dbReference type="VEuPathDB" id="FungiDB:CCM_06174"/>
<protein>
    <submittedName>
        <fullName evidence="2">Uncharacterized protein</fullName>
    </submittedName>
</protein>
<evidence type="ECO:0000256" key="1">
    <source>
        <dbReference type="SAM" id="MobiDB-lite"/>
    </source>
</evidence>
<reference evidence="2 3" key="1">
    <citation type="journal article" date="2017" name="BMC Genomics">
        <title>Chromosome level assembly and secondary metabolite potential of the parasitic fungus Cordyceps militaris.</title>
        <authorList>
            <person name="Kramer G.J."/>
            <person name="Nodwell J.R."/>
        </authorList>
    </citation>
    <scope>NUCLEOTIDE SEQUENCE [LARGE SCALE GENOMIC DNA]</scope>
    <source>
        <strain evidence="2 3">ATCC 34164</strain>
    </source>
</reference>
<feature type="region of interest" description="Disordered" evidence="1">
    <location>
        <begin position="1"/>
        <end position="25"/>
    </location>
</feature>
<evidence type="ECO:0000313" key="3">
    <source>
        <dbReference type="Proteomes" id="UP000323067"/>
    </source>
</evidence>
<organism evidence="2 3">
    <name type="scientific">Cordyceps militaris</name>
    <name type="common">Caterpillar fungus</name>
    <name type="synonym">Clavaria militaris</name>
    <dbReference type="NCBI Taxonomy" id="73501"/>
    <lineage>
        <taxon>Eukaryota</taxon>
        <taxon>Fungi</taxon>
        <taxon>Dikarya</taxon>
        <taxon>Ascomycota</taxon>
        <taxon>Pezizomycotina</taxon>
        <taxon>Sordariomycetes</taxon>
        <taxon>Hypocreomycetidae</taxon>
        <taxon>Hypocreales</taxon>
        <taxon>Cordycipitaceae</taxon>
        <taxon>Cordyceps</taxon>
    </lineage>
</organism>
<feature type="compositionally biased region" description="Basic residues" evidence="1">
    <location>
        <begin position="12"/>
        <end position="22"/>
    </location>
</feature>
<dbReference type="AlphaFoldDB" id="A0A2H4S9E0"/>
<gene>
    <name evidence="2" type="ORF">A9K55_003535</name>
</gene>
<name>A0A2H4S9E0_CORMI</name>
<feature type="compositionally biased region" description="Basic residues" evidence="1">
    <location>
        <begin position="186"/>
        <end position="197"/>
    </location>
</feature>
<accession>A0A2H4S9E0</accession>
<dbReference type="VEuPathDB" id="FungiDB:A9K55_003535"/>
<feature type="region of interest" description="Disordered" evidence="1">
    <location>
        <begin position="176"/>
        <end position="197"/>
    </location>
</feature>
<feature type="region of interest" description="Disordered" evidence="1">
    <location>
        <begin position="334"/>
        <end position="358"/>
    </location>
</feature>
<proteinExistence type="predicted"/>
<dbReference type="EMBL" id="CP023322">
    <property type="protein sequence ID" value="ATY59720.1"/>
    <property type="molecule type" value="Genomic_DNA"/>
</dbReference>
<sequence length="358" mass="39328">MQSAAAEPYSTHRSHHQTCPRRSRLESETNDIPALMALQAFFFVTSRLVCQCAPYFNGKEVKLDEAHRVPRAWFRNDLEEPGLTAHPQRMNQGMCKNDARDDPASGQSLSWVEVVVPKASPPCARAITFPASWREPLSVSCTLATMSRKSGLLSARLQGRRLLRWRLESLRFKGKSTNAKGSLQPRARRHEHGLKGRHGPTCVPGGAILNSITSAGFSLCPTRNACQYSRHNTVVIPAGLSSTVVDQPVPSRPAPGGSDALGLFPVTSYNSVWSALAAHGRGCFFLGGMPVTRLQYLFNLIVTDWACSGIRQGVPLSFRWPRFLTKVRRGLRDARKTNESSTGGKKQEGKIGSVGLPR</sequence>
<dbReference type="Proteomes" id="UP000323067">
    <property type="component" value="Chromosome iv"/>
</dbReference>